<dbReference type="RefSeq" id="WP_345002871.1">
    <property type="nucleotide sequence ID" value="NZ_BAAAXV010000012.1"/>
</dbReference>
<dbReference type="PRINTS" id="PR00455">
    <property type="entry name" value="HTHTETR"/>
</dbReference>
<sequence length="184" mass="19806">MTEPPRRTRAQQRRDTEARILTAARETFAGLGYERTTIRAVATAAGVNAGLVMHYFGSKEELFARAAHLSPHELPPGDPAEALLAVLRERLEGEPVASLVLLRSMLTHTEAADGLREAASEWLERIEAAIPAGDADLRAGLIGAIMMGVVVDRYLLKLGSLADAPADDLLALLRPCFESLVGAR</sequence>
<dbReference type="InterPro" id="IPR041678">
    <property type="entry name" value="TetR_C_16"/>
</dbReference>
<feature type="DNA-binding region" description="H-T-H motif" evidence="2">
    <location>
        <begin position="37"/>
        <end position="56"/>
    </location>
</feature>
<evidence type="ECO:0000259" key="3">
    <source>
        <dbReference type="PROSITE" id="PS50977"/>
    </source>
</evidence>
<feature type="domain" description="HTH tetR-type" evidence="3">
    <location>
        <begin position="14"/>
        <end position="74"/>
    </location>
</feature>
<dbReference type="Pfam" id="PF17920">
    <property type="entry name" value="TetR_C_16"/>
    <property type="match status" value="1"/>
</dbReference>
<dbReference type="PANTHER" id="PTHR30055">
    <property type="entry name" value="HTH-TYPE TRANSCRIPTIONAL REGULATOR RUTR"/>
    <property type="match status" value="1"/>
</dbReference>
<evidence type="ECO:0000313" key="5">
    <source>
        <dbReference type="Proteomes" id="UP001589532"/>
    </source>
</evidence>
<dbReference type="SUPFAM" id="SSF46689">
    <property type="entry name" value="Homeodomain-like"/>
    <property type="match status" value="1"/>
</dbReference>
<organism evidence="4 5">
    <name type="scientific">Nonomuraea helvata</name>
    <dbReference type="NCBI Taxonomy" id="37484"/>
    <lineage>
        <taxon>Bacteria</taxon>
        <taxon>Bacillati</taxon>
        <taxon>Actinomycetota</taxon>
        <taxon>Actinomycetes</taxon>
        <taxon>Streptosporangiales</taxon>
        <taxon>Streptosporangiaceae</taxon>
        <taxon>Nonomuraea</taxon>
    </lineage>
</organism>
<name>A0ABV5SEF6_9ACTN</name>
<dbReference type="PROSITE" id="PS50977">
    <property type="entry name" value="HTH_TETR_2"/>
    <property type="match status" value="1"/>
</dbReference>
<comment type="caution">
    <text evidence="4">The sequence shown here is derived from an EMBL/GenBank/DDBJ whole genome shotgun (WGS) entry which is preliminary data.</text>
</comment>
<dbReference type="EMBL" id="JBHMBW010000080">
    <property type="protein sequence ID" value="MFB9630076.1"/>
    <property type="molecule type" value="Genomic_DNA"/>
</dbReference>
<dbReference type="InterPro" id="IPR009057">
    <property type="entry name" value="Homeodomain-like_sf"/>
</dbReference>
<dbReference type="SUPFAM" id="SSF48498">
    <property type="entry name" value="Tetracyclin repressor-like, C-terminal domain"/>
    <property type="match status" value="1"/>
</dbReference>
<dbReference type="Pfam" id="PF00440">
    <property type="entry name" value="TetR_N"/>
    <property type="match status" value="1"/>
</dbReference>
<reference evidence="4 5" key="1">
    <citation type="submission" date="2024-09" db="EMBL/GenBank/DDBJ databases">
        <authorList>
            <person name="Sun Q."/>
            <person name="Mori K."/>
        </authorList>
    </citation>
    <scope>NUCLEOTIDE SEQUENCE [LARGE SCALE GENOMIC DNA]</scope>
    <source>
        <strain evidence="4 5">JCM 3143</strain>
    </source>
</reference>
<evidence type="ECO:0000256" key="1">
    <source>
        <dbReference type="ARBA" id="ARBA00023125"/>
    </source>
</evidence>
<evidence type="ECO:0000256" key="2">
    <source>
        <dbReference type="PROSITE-ProRule" id="PRU00335"/>
    </source>
</evidence>
<dbReference type="InterPro" id="IPR001647">
    <property type="entry name" value="HTH_TetR"/>
</dbReference>
<dbReference type="Gene3D" id="1.10.10.60">
    <property type="entry name" value="Homeodomain-like"/>
    <property type="match status" value="1"/>
</dbReference>
<protein>
    <submittedName>
        <fullName evidence="4">TetR/AcrR family transcriptional regulator</fullName>
    </submittedName>
</protein>
<dbReference type="InterPro" id="IPR050109">
    <property type="entry name" value="HTH-type_TetR-like_transc_reg"/>
</dbReference>
<keyword evidence="5" id="KW-1185">Reference proteome</keyword>
<evidence type="ECO:0000313" key="4">
    <source>
        <dbReference type="EMBL" id="MFB9630076.1"/>
    </source>
</evidence>
<dbReference type="Gene3D" id="1.10.357.10">
    <property type="entry name" value="Tetracycline Repressor, domain 2"/>
    <property type="match status" value="1"/>
</dbReference>
<proteinExistence type="predicted"/>
<dbReference type="InterPro" id="IPR036271">
    <property type="entry name" value="Tet_transcr_reg_TetR-rel_C_sf"/>
</dbReference>
<accession>A0ABV5SEF6</accession>
<keyword evidence="1 2" id="KW-0238">DNA-binding</keyword>
<dbReference type="Proteomes" id="UP001589532">
    <property type="component" value="Unassembled WGS sequence"/>
</dbReference>
<dbReference type="PANTHER" id="PTHR30055:SF235">
    <property type="entry name" value="TRANSCRIPTIONAL REGULATORY PROTEIN"/>
    <property type="match status" value="1"/>
</dbReference>
<gene>
    <name evidence="4" type="ORF">ACFFSA_43985</name>
</gene>